<dbReference type="PROSITE" id="PS51257">
    <property type="entry name" value="PROKAR_LIPOPROTEIN"/>
    <property type="match status" value="1"/>
</dbReference>
<comment type="subcellular location">
    <subcellularLocation>
        <location evidence="1">Cell outer membrane</location>
        <topology evidence="1">Multi-pass membrane protein</topology>
    </subcellularLocation>
</comment>
<evidence type="ECO:0000313" key="13">
    <source>
        <dbReference type="EMBL" id="PLP96436.1"/>
    </source>
</evidence>
<evidence type="ECO:0000256" key="11">
    <source>
        <dbReference type="SAM" id="SignalP"/>
    </source>
</evidence>
<dbReference type="SUPFAM" id="SSF56935">
    <property type="entry name" value="Porins"/>
    <property type="match status" value="1"/>
</dbReference>
<evidence type="ECO:0000256" key="10">
    <source>
        <dbReference type="ARBA" id="ARBA00023237"/>
    </source>
</evidence>
<feature type="chain" id="PRO_5014606913" evidence="11">
    <location>
        <begin position="26"/>
        <end position="355"/>
    </location>
</feature>
<name>A0A2N5C2K1_9BURK</name>
<dbReference type="OrthoDB" id="8952625at2"/>
<dbReference type="InterPro" id="IPR050298">
    <property type="entry name" value="Gram-neg_bact_OMP"/>
</dbReference>
<evidence type="ECO:0000256" key="4">
    <source>
        <dbReference type="ARBA" id="ARBA00022452"/>
    </source>
</evidence>
<evidence type="ECO:0000256" key="8">
    <source>
        <dbReference type="ARBA" id="ARBA00023114"/>
    </source>
</evidence>
<sequence length="355" mass="37415">MHYKRLATAGVAALACAIGTGAACAQSSTSVTLYGLVDTGIEFLNHAGTNGSGSVYRLSPGNVTGSRWGLRGKEDLAGGLSAVFVLESGFNSDTGTSGQGGRLFGRQAYVGLQSQWGLISLGRQINTLYDLFVPLDPVRYTSYGLLAQDAQFANRADNAIKYTGNFGNLTLTGMYSAGYDATIANGSEVPGNPRIGQEIGAGTSYTIGKLGMVLAYDQRRGTSAASAENIERRYATGLLWTDGPFTATAGYRFLQGTIAAPSLRAHLYWIGGSYNFTPAFVVRAGVYRTDRRDSPNDAMSYALAMAYTLSKRTDLYLNASFMDNKGASTLGVVNGGTVAPGVNQTGVVAGIRHIF</sequence>
<dbReference type="CDD" id="cd00342">
    <property type="entry name" value="gram_neg_porins"/>
    <property type="match status" value="1"/>
</dbReference>
<dbReference type="AlphaFoldDB" id="A0A2N5C2K1"/>
<evidence type="ECO:0000256" key="7">
    <source>
        <dbReference type="ARBA" id="ARBA00023065"/>
    </source>
</evidence>
<keyword evidence="7" id="KW-0406">Ion transport</keyword>
<dbReference type="GO" id="GO:0015288">
    <property type="term" value="F:porin activity"/>
    <property type="evidence" value="ECO:0007669"/>
    <property type="project" value="UniProtKB-KW"/>
</dbReference>
<keyword evidence="8" id="KW-0626">Porin</keyword>
<protein>
    <submittedName>
        <fullName evidence="13">Porin</fullName>
    </submittedName>
</protein>
<keyword evidence="9" id="KW-0472">Membrane</keyword>
<keyword evidence="5" id="KW-0812">Transmembrane</keyword>
<keyword evidence="4" id="KW-1134">Transmembrane beta strand</keyword>
<keyword evidence="10" id="KW-0998">Cell outer membrane</keyword>
<evidence type="ECO:0000256" key="5">
    <source>
        <dbReference type="ARBA" id="ARBA00022692"/>
    </source>
</evidence>
<keyword evidence="6 11" id="KW-0732">Signal</keyword>
<evidence type="ECO:0000313" key="14">
    <source>
        <dbReference type="Proteomes" id="UP000234341"/>
    </source>
</evidence>
<dbReference type="GO" id="GO:0046930">
    <property type="term" value="C:pore complex"/>
    <property type="evidence" value="ECO:0007669"/>
    <property type="project" value="UniProtKB-KW"/>
</dbReference>
<organism evidence="13 14">
    <name type="scientific">Cupriavidus pauculus</name>
    <dbReference type="NCBI Taxonomy" id="82633"/>
    <lineage>
        <taxon>Bacteria</taxon>
        <taxon>Pseudomonadati</taxon>
        <taxon>Pseudomonadota</taxon>
        <taxon>Betaproteobacteria</taxon>
        <taxon>Burkholderiales</taxon>
        <taxon>Burkholderiaceae</taxon>
        <taxon>Cupriavidus</taxon>
    </lineage>
</organism>
<dbReference type="GO" id="GO:0006811">
    <property type="term" value="P:monoatomic ion transport"/>
    <property type="evidence" value="ECO:0007669"/>
    <property type="project" value="UniProtKB-KW"/>
</dbReference>
<dbReference type="GO" id="GO:0009279">
    <property type="term" value="C:cell outer membrane"/>
    <property type="evidence" value="ECO:0007669"/>
    <property type="project" value="UniProtKB-SubCell"/>
</dbReference>
<reference evidence="13 14" key="1">
    <citation type="submission" date="2017-12" db="EMBL/GenBank/DDBJ databases">
        <title>Genome sequence of the active heterotrophic nitrifier-denitrifier, Cupriavidus pauculus UM1.</title>
        <authorList>
            <person name="Putonti C."/>
            <person name="Castignetti D."/>
        </authorList>
    </citation>
    <scope>NUCLEOTIDE SEQUENCE [LARGE SCALE GENOMIC DNA]</scope>
    <source>
        <strain evidence="13 14">UM1</strain>
    </source>
</reference>
<dbReference type="Gene3D" id="2.40.160.10">
    <property type="entry name" value="Porin"/>
    <property type="match status" value="1"/>
</dbReference>
<comment type="subunit">
    <text evidence="2">Homotrimer.</text>
</comment>
<dbReference type="PANTHER" id="PTHR34501:SF9">
    <property type="entry name" value="MAJOR OUTER MEMBRANE PROTEIN P.IA"/>
    <property type="match status" value="1"/>
</dbReference>
<gene>
    <name evidence="13" type="ORF">CYJ10_32000</name>
</gene>
<dbReference type="EMBL" id="PJRP01000027">
    <property type="protein sequence ID" value="PLP96436.1"/>
    <property type="molecule type" value="Genomic_DNA"/>
</dbReference>
<dbReference type="InterPro" id="IPR033900">
    <property type="entry name" value="Gram_neg_porin_domain"/>
</dbReference>
<dbReference type="Pfam" id="PF13609">
    <property type="entry name" value="Porin_4"/>
    <property type="match status" value="1"/>
</dbReference>
<proteinExistence type="predicted"/>
<evidence type="ECO:0000256" key="6">
    <source>
        <dbReference type="ARBA" id="ARBA00022729"/>
    </source>
</evidence>
<feature type="signal peptide" evidence="11">
    <location>
        <begin position="1"/>
        <end position="25"/>
    </location>
</feature>
<evidence type="ECO:0000256" key="1">
    <source>
        <dbReference type="ARBA" id="ARBA00004571"/>
    </source>
</evidence>
<evidence type="ECO:0000256" key="9">
    <source>
        <dbReference type="ARBA" id="ARBA00023136"/>
    </source>
</evidence>
<dbReference type="Proteomes" id="UP000234341">
    <property type="component" value="Unassembled WGS sequence"/>
</dbReference>
<dbReference type="InterPro" id="IPR023614">
    <property type="entry name" value="Porin_dom_sf"/>
</dbReference>
<keyword evidence="3" id="KW-0813">Transport</keyword>
<evidence type="ECO:0000256" key="2">
    <source>
        <dbReference type="ARBA" id="ARBA00011233"/>
    </source>
</evidence>
<dbReference type="RefSeq" id="WP_101685463.1">
    <property type="nucleotide sequence ID" value="NZ_PJRP01000027.1"/>
</dbReference>
<feature type="domain" description="Porin" evidence="12">
    <location>
        <begin position="12"/>
        <end position="326"/>
    </location>
</feature>
<evidence type="ECO:0000256" key="3">
    <source>
        <dbReference type="ARBA" id="ARBA00022448"/>
    </source>
</evidence>
<comment type="caution">
    <text evidence="13">The sequence shown here is derived from an EMBL/GenBank/DDBJ whole genome shotgun (WGS) entry which is preliminary data.</text>
</comment>
<evidence type="ECO:0000259" key="12">
    <source>
        <dbReference type="Pfam" id="PF13609"/>
    </source>
</evidence>
<accession>A0A2N5C2K1</accession>
<dbReference type="PANTHER" id="PTHR34501">
    <property type="entry name" value="PROTEIN YDDL-RELATED"/>
    <property type="match status" value="1"/>
</dbReference>